<evidence type="ECO:0000313" key="3">
    <source>
        <dbReference type="Proteomes" id="UP001265746"/>
    </source>
</evidence>
<dbReference type="Pfam" id="PF12697">
    <property type="entry name" value="Abhydrolase_6"/>
    <property type="match status" value="1"/>
</dbReference>
<feature type="domain" description="AB hydrolase-1" evidence="1">
    <location>
        <begin position="6"/>
        <end position="242"/>
    </location>
</feature>
<dbReference type="PANTHER" id="PTHR37017:SF10">
    <property type="entry name" value="AB HYDROLASE-1 DOMAIN-CONTAINING PROTEIN"/>
    <property type="match status" value="1"/>
</dbReference>
<evidence type="ECO:0000313" key="2">
    <source>
        <dbReference type="EMBL" id="KAK2602918.1"/>
    </source>
</evidence>
<protein>
    <recommendedName>
        <fullName evidence="1">AB hydrolase-1 domain-containing protein</fullName>
    </recommendedName>
</protein>
<evidence type="ECO:0000259" key="1">
    <source>
        <dbReference type="Pfam" id="PF12697"/>
    </source>
</evidence>
<dbReference type="Gene3D" id="3.40.50.1820">
    <property type="entry name" value="alpha/beta hydrolase"/>
    <property type="match status" value="1"/>
</dbReference>
<dbReference type="InterPro" id="IPR000073">
    <property type="entry name" value="AB_hydrolase_1"/>
</dbReference>
<dbReference type="Proteomes" id="UP001265746">
    <property type="component" value="Unassembled WGS sequence"/>
</dbReference>
<proteinExistence type="predicted"/>
<dbReference type="InterPro" id="IPR052897">
    <property type="entry name" value="Sec-Metab_Biosynth_Hydrolase"/>
</dbReference>
<organism evidence="2 3">
    <name type="scientific">Phomopsis amygdali</name>
    <name type="common">Fusicoccum amygdali</name>
    <dbReference type="NCBI Taxonomy" id="1214568"/>
    <lineage>
        <taxon>Eukaryota</taxon>
        <taxon>Fungi</taxon>
        <taxon>Dikarya</taxon>
        <taxon>Ascomycota</taxon>
        <taxon>Pezizomycotina</taxon>
        <taxon>Sordariomycetes</taxon>
        <taxon>Sordariomycetidae</taxon>
        <taxon>Diaporthales</taxon>
        <taxon>Diaporthaceae</taxon>
        <taxon>Diaporthe</taxon>
    </lineage>
</organism>
<dbReference type="SUPFAM" id="SSF53474">
    <property type="entry name" value="alpha/beta-Hydrolases"/>
    <property type="match status" value="1"/>
</dbReference>
<dbReference type="PANTHER" id="PTHR37017">
    <property type="entry name" value="AB HYDROLASE-1 DOMAIN-CONTAINING PROTEIN-RELATED"/>
    <property type="match status" value="1"/>
</dbReference>
<accession>A0AAD9SCK8</accession>
<gene>
    <name evidence="2" type="ORF">N8I77_009415</name>
</gene>
<keyword evidence="3" id="KW-1185">Reference proteome</keyword>
<sequence>MNKPVLLLAHGSWHPPHLYDSLKEALASRNYTLVVPALPSMGANATGIGWEADTKTLLDYAEPLFKQGKEVLLVAHSYGGLPACVATRENSIAERARRGLSGGFRHIIFLCAFAIPAAGMSILDTLPNRQWFDWHTISETNGFHQISVNEKSKKHLYNDLSPKTTEEFYKALVPQSYKAVITPIDFAAPDISIPKTYIVCGKDNAFPVPLQHELSTGLGFNKRVISGGHSAFASVPDEVADALVKIAEGG</sequence>
<reference evidence="2" key="1">
    <citation type="submission" date="2023-06" db="EMBL/GenBank/DDBJ databases">
        <authorList>
            <person name="Noh H."/>
        </authorList>
    </citation>
    <scope>NUCLEOTIDE SEQUENCE</scope>
    <source>
        <strain evidence="2">DUCC20226</strain>
    </source>
</reference>
<name>A0AAD9SCK8_PHOAM</name>
<dbReference type="InterPro" id="IPR029058">
    <property type="entry name" value="AB_hydrolase_fold"/>
</dbReference>
<dbReference type="EMBL" id="JAUJFL010000005">
    <property type="protein sequence ID" value="KAK2602918.1"/>
    <property type="molecule type" value="Genomic_DNA"/>
</dbReference>
<dbReference type="AlphaFoldDB" id="A0AAD9SCK8"/>
<comment type="caution">
    <text evidence="2">The sequence shown here is derived from an EMBL/GenBank/DDBJ whole genome shotgun (WGS) entry which is preliminary data.</text>
</comment>